<gene>
    <name evidence="1" type="ORF">Cvel_7621</name>
</gene>
<name>A0A0G4HNB0_9ALVE</name>
<dbReference type="VEuPathDB" id="CryptoDB:Cvel_7621"/>
<accession>A0A0G4HNB0</accession>
<dbReference type="AlphaFoldDB" id="A0A0G4HNB0"/>
<reference evidence="1" key="1">
    <citation type="submission" date="2014-11" db="EMBL/GenBank/DDBJ databases">
        <authorList>
            <person name="Otto D Thomas"/>
            <person name="Naeem Raeece"/>
        </authorList>
    </citation>
    <scope>NUCLEOTIDE SEQUENCE</scope>
</reference>
<dbReference type="PhylomeDB" id="A0A0G4HNB0"/>
<proteinExistence type="predicted"/>
<sequence>MSAGRADTHTGLRAALPVLFKAANPVSEAVAEMANGKDSFGMAWLILCSVAKNIASLPLEILDFSGCTLEPSKLFLLLSFLPAGTQELKFGPGVVQEEALPLLQHFLQERQQNPSSKEEGADSS</sequence>
<evidence type="ECO:0000313" key="1">
    <source>
        <dbReference type="EMBL" id="CEM45727.1"/>
    </source>
</evidence>
<dbReference type="EMBL" id="CDMZ01003260">
    <property type="protein sequence ID" value="CEM45727.1"/>
    <property type="molecule type" value="Genomic_DNA"/>
</dbReference>
<protein>
    <submittedName>
        <fullName evidence="1">Uncharacterized protein</fullName>
    </submittedName>
</protein>
<organism evidence="1">
    <name type="scientific">Chromera velia CCMP2878</name>
    <dbReference type="NCBI Taxonomy" id="1169474"/>
    <lineage>
        <taxon>Eukaryota</taxon>
        <taxon>Sar</taxon>
        <taxon>Alveolata</taxon>
        <taxon>Colpodellida</taxon>
        <taxon>Chromeraceae</taxon>
        <taxon>Chromera</taxon>
    </lineage>
</organism>